<keyword evidence="13" id="KW-1133">Transmembrane helix</keyword>
<dbReference type="AlphaFoldDB" id="A0A0G4FYH8"/>
<feature type="binding site" evidence="12">
    <location>
        <position position="203"/>
    </location>
    <ligand>
        <name>Zn(2+)</name>
        <dbReference type="ChEBI" id="CHEBI:29105"/>
        <note>ligand shared between dimeric partners</note>
    </ligand>
</feature>
<evidence type="ECO:0000256" key="13">
    <source>
        <dbReference type="SAM" id="Phobius"/>
    </source>
</evidence>
<evidence type="ECO:0000313" key="15">
    <source>
        <dbReference type="EMBL" id="CEM20075.1"/>
    </source>
</evidence>
<keyword evidence="13" id="KW-0812">Transmembrane</keyword>
<dbReference type="PhylomeDB" id="A0A0G4FYH8"/>
<feature type="transmembrane region" description="Helical" evidence="13">
    <location>
        <begin position="6"/>
        <end position="24"/>
    </location>
</feature>
<feature type="active site" description="Proton donor/acceptor" evidence="11">
    <location>
        <position position="203"/>
    </location>
</feature>
<dbReference type="CDD" id="cd07233">
    <property type="entry name" value="GlxI_Zn"/>
    <property type="match status" value="2"/>
</dbReference>
<dbReference type="SUPFAM" id="SSF54593">
    <property type="entry name" value="Glyoxalase/Bleomycin resistance protein/Dihydroxybiphenyl dioxygenase"/>
    <property type="match status" value="2"/>
</dbReference>
<dbReference type="NCBIfam" id="TIGR00068">
    <property type="entry name" value="glyox_I"/>
    <property type="match status" value="2"/>
</dbReference>
<evidence type="ECO:0000256" key="9">
    <source>
        <dbReference type="ARBA" id="ARBA00032460"/>
    </source>
</evidence>
<dbReference type="VEuPathDB" id="CryptoDB:Cvel_19255"/>
<dbReference type="Gene3D" id="3.10.180.10">
    <property type="entry name" value="2,3-Dihydroxybiphenyl 1,2-Dioxygenase, domain 1"/>
    <property type="match status" value="2"/>
</dbReference>
<evidence type="ECO:0000256" key="6">
    <source>
        <dbReference type="ARBA" id="ARBA00023239"/>
    </source>
</evidence>
<evidence type="ECO:0000256" key="5">
    <source>
        <dbReference type="ARBA" id="ARBA00022833"/>
    </source>
</evidence>
<feature type="binding site" evidence="12">
    <location>
        <position position="129"/>
    </location>
    <ligand>
        <name>Zn(2+)</name>
        <dbReference type="ChEBI" id="CHEBI:29105"/>
        <note>ligand shared between dimeric partners</note>
    </ligand>
</feature>
<evidence type="ECO:0000256" key="2">
    <source>
        <dbReference type="ARBA" id="ARBA00010363"/>
    </source>
</evidence>
<dbReference type="Pfam" id="PF00903">
    <property type="entry name" value="Glyoxalase"/>
    <property type="match status" value="2"/>
</dbReference>
<feature type="domain" description="VOC" evidence="14">
    <location>
        <begin position="54"/>
        <end position="207"/>
    </location>
</feature>
<dbReference type="InterPro" id="IPR037523">
    <property type="entry name" value="VOC_core"/>
</dbReference>
<dbReference type="InterPro" id="IPR004361">
    <property type="entry name" value="Glyoxalase_1"/>
</dbReference>
<comment type="cofactor">
    <cofactor evidence="12">
        <name>Zn(2+)</name>
        <dbReference type="ChEBI" id="CHEBI:29105"/>
    </cofactor>
    <text evidence="12">Binds 1 zinc ion per subunit. In the homodimer, two zinc ions are bound between subunits.</text>
</comment>
<evidence type="ECO:0000256" key="12">
    <source>
        <dbReference type="PIRSR" id="PIRSR604361-3"/>
    </source>
</evidence>
<evidence type="ECO:0000256" key="1">
    <source>
        <dbReference type="ARBA" id="ARBA00005008"/>
    </source>
</evidence>
<evidence type="ECO:0000256" key="4">
    <source>
        <dbReference type="ARBA" id="ARBA00022723"/>
    </source>
</evidence>
<dbReference type="InterPro" id="IPR004360">
    <property type="entry name" value="Glyas_Fos-R_dOase_dom"/>
</dbReference>
<organism evidence="15">
    <name type="scientific">Chromera velia CCMP2878</name>
    <dbReference type="NCBI Taxonomy" id="1169474"/>
    <lineage>
        <taxon>Eukaryota</taxon>
        <taxon>Sar</taxon>
        <taxon>Alveolata</taxon>
        <taxon>Colpodellida</taxon>
        <taxon>Chromeraceae</taxon>
        <taxon>Chromera</taxon>
    </lineage>
</organism>
<keyword evidence="5 12" id="KW-0862">Zinc</keyword>
<comment type="pathway">
    <text evidence="1">Secondary metabolite metabolism; methylglyoxal degradation; (R)-lactate from methylglyoxal: step 1/2.</text>
</comment>
<reference evidence="15" key="1">
    <citation type="submission" date="2014-11" db="EMBL/GenBank/DDBJ databases">
        <authorList>
            <person name="Otto D Thomas"/>
            <person name="Naeem Raeece"/>
        </authorList>
    </citation>
    <scope>NUCLEOTIDE SEQUENCE</scope>
</reference>
<proteinExistence type="inferred from homology"/>
<dbReference type="PANTHER" id="PTHR10374:SF30">
    <property type="entry name" value="LACTOYLGLUTATHIONE LYASE"/>
    <property type="match status" value="1"/>
</dbReference>
<dbReference type="GO" id="GO:0004462">
    <property type="term" value="F:lactoylglutathione lyase activity"/>
    <property type="evidence" value="ECO:0007669"/>
    <property type="project" value="UniProtKB-EC"/>
</dbReference>
<dbReference type="EMBL" id="CDMZ01000715">
    <property type="protein sequence ID" value="CEM20075.1"/>
    <property type="molecule type" value="Genomic_DNA"/>
</dbReference>
<dbReference type="PROSITE" id="PS51819">
    <property type="entry name" value="VOC"/>
    <property type="match status" value="2"/>
</dbReference>
<dbReference type="InterPro" id="IPR029068">
    <property type="entry name" value="Glyas_Bleomycin-R_OHBP_Dase"/>
</dbReference>
<evidence type="ECO:0000256" key="10">
    <source>
        <dbReference type="ARBA" id="ARBA00033298"/>
    </source>
</evidence>
<feature type="binding site" evidence="12">
    <location>
        <position position="157"/>
    </location>
    <ligand>
        <name>Zn(2+)</name>
        <dbReference type="ChEBI" id="CHEBI:29105"/>
        <note>ligand shared between dimeric partners</note>
    </ligand>
</feature>
<comment type="similarity">
    <text evidence="2">Belongs to the glyoxalase I family.</text>
</comment>
<dbReference type="InterPro" id="IPR018146">
    <property type="entry name" value="Glyoxalase_1_CS"/>
</dbReference>
<evidence type="ECO:0000256" key="11">
    <source>
        <dbReference type="PIRSR" id="PIRSR604361-1"/>
    </source>
</evidence>
<name>A0A0G4FYH8_9ALVE</name>
<accession>A0A0G4FYH8</accession>
<feature type="domain" description="VOC" evidence="14">
    <location>
        <begin position="218"/>
        <end position="366"/>
    </location>
</feature>
<dbReference type="EC" id="4.4.1.5" evidence="3"/>
<protein>
    <recommendedName>
        <fullName evidence="3">lactoylglutathione lyase</fullName>
        <ecNumber evidence="3">4.4.1.5</ecNumber>
    </recommendedName>
    <alternativeName>
        <fullName evidence="8">Aldoketomutase</fullName>
    </alternativeName>
    <alternativeName>
        <fullName evidence="7">Ketone-aldehyde mutase</fullName>
    </alternativeName>
    <alternativeName>
        <fullName evidence="9">Methylglyoxalase</fullName>
    </alternativeName>
    <alternativeName>
        <fullName evidence="10">S-D-lactoylglutathione methylglyoxal lyase</fullName>
    </alternativeName>
</protein>
<sequence length="370" mass="42785">MVQHSVSILFMLLFSPLLVTGFLPRTSPRFLQRRSLSTLKMSASKCPGKKYKYSWQQTMFRIKDPKVTVPFYEKNFGMKCVHRYDFEEFKFSLYFMETVKETDKASLPSEVPSKESEKYLWNMKGTTLELTHNWGSEDDAELKMNNGNEEPNRGFGHVAFNCDDVYKSTETLLANGVQFRKKPDEGRMKGIAFALDPDGYWIELVKRSEKTKFPEEFNLSQTMIRVKDPQKSLAFYRDVCGMSVVRVSHHNDFSLYFLACLEEGQTPPEDLEGEDAREFCKCLWQPVLELTHNHGTEKDEEFKYHNGNDKPQGFGHTGFLVDDLEKACAEMEELGVPFKKKPQDGKMRGLAFVIDPDGYWVEIIQRGLSI</sequence>
<dbReference type="GO" id="GO:0046872">
    <property type="term" value="F:metal ion binding"/>
    <property type="evidence" value="ECO:0007669"/>
    <property type="project" value="UniProtKB-KW"/>
</dbReference>
<dbReference type="PROSITE" id="PS00934">
    <property type="entry name" value="GLYOXALASE_I_1"/>
    <property type="match status" value="1"/>
</dbReference>
<evidence type="ECO:0000256" key="7">
    <source>
        <dbReference type="ARBA" id="ARBA00030291"/>
    </source>
</evidence>
<dbReference type="UniPathway" id="UPA00619">
    <property type="reaction ID" value="UER00675"/>
</dbReference>
<keyword evidence="13" id="KW-0472">Membrane</keyword>
<evidence type="ECO:0000256" key="3">
    <source>
        <dbReference type="ARBA" id="ARBA00012081"/>
    </source>
</evidence>
<evidence type="ECO:0000259" key="14">
    <source>
        <dbReference type="PROSITE" id="PS51819"/>
    </source>
</evidence>
<dbReference type="PANTHER" id="PTHR10374">
    <property type="entry name" value="LACTOYLGLUTATHIONE LYASE GLYOXALASE I"/>
    <property type="match status" value="1"/>
</dbReference>
<feature type="binding site" evidence="12">
    <location>
        <position position="57"/>
    </location>
    <ligand>
        <name>Zn(2+)</name>
        <dbReference type="ChEBI" id="CHEBI:29105"/>
        <note>ligand shared between dimeric partners</note>
    </ligand>
</feature>
<gene>
    <name evidence="15" type="ORF">Cvel_19255</name>
</gene>
<evidence type="ECO:0000256" key="8">
    <source>
        <dbReference type="ARBA" id="ARBA00030892"/>
    </source>
</evidence>
<keyword evidence="6" id="KW-0456">Lyase</keyword>
<keyword evidence="4 12" id="KW-0479">Metal-binding</keyword>